<evidence type="ECO:0000259" key="6">
    <source>
        <dbReference type="Pfam" id="PF07980"/>
    </source>
</evidence>
<comment type="caution">
    <text evidence="8">The sequence shown here is derived from an EMBL/GenBank/DDBJ whole genome shotgun (WGS) entry which is preliminary data.</text>
</comment>
<feature type="domain" description="SusD-like N-terminal" evidence="7">
    <location>
        <begin position="40"/>
        <end position="245"/>
    </location>
</feature>
<feature type="domain" description="RagB/SusD" evidence="6">
    <location>
        <begin position="364"/>
        <end position="602"/>
    </location>
</feature>
<organism evidence="8 9">
    <name type="scientific">Zobellia uliginosa</name>
    <dbReference type="NCBI Taxonomy" id="143224"/>
    <lineage>
        <taxon>Bacteria</taxon>
        <taxon>Pseudomonadati</taxon>
        <taxon>Bacteroidota</taxon>
        <taxon>Flavobacteriia</taxon>
        <taxon>Flavobacteriales</taxon>
        <taxon>Flavobacteriaceae</taxon>
        <taxon>Zobellia</taxon>
    </lineage>
</organism>
<keyword evidence="9" id="KW-1185">Reference proteome</keyword>
<name>A0ABY1KQU6_9FLAO</name>
<comment type="similarity">
    <text evidence="2">Belongs to the SusD family.</text>
</comment>
<accession>A0ABY1KQU6</accession>
<evidence type="ECO:0000256" key="3">
    <source>
        <dbReference type="ARBA" id="ARBA00022729"/>
    </source>
</evidence>
<keyword evidence="3" id="KW-0732">Signal</keyword>
<evidence type="ECO:0000256" key="2">
    <source>
        <dbReference type="ARBA" id="ARBA00006275"/>
    </source>
</evidence>
<dbReference type="InterPro" id="IPR012944">
    <property type="entry name" value="SusD_RagB_dom"/>
</dbReference>
<evidence type="ECO:0000256" key="5">
    <source>
        <dbReference type="ARBA" id="ARBA00023237"/>
    </source>
</evidence>
<dbReference type="Proteomes" id="UP000185728">
    <property type="component" value="Unassembled WGS sequence"/>
</dbReference>
<evidence type="ECO:0000256" key="1">
    <source>
        <dbReference type="ARBA" id="ARBA00004442"/>
    </source>
</evidence>
<gene>
    <name evidence="8" type="ORF">SAMN05421766_102292</name>
</gene>
<dbReference type="Pfam" id="PF07980">
    <property type="entry name" value="SusD_RagB"/>
    <property type="match status" value="1"/>
</dbReference>
<dbReference type="InterPro" id="IPR011990">
    <property type="entry name" value="TPR-like_helical_dom_sf"/>
</dbReference>
<proteinExistence type="inferred from homology"/>
<dbReference type="EMBL" id="FTOB01000002">
    <property type="protein sequence ID" value="SIS48625.1"/>
    <property type="molecule type" value="Genomic_DNA"/>
</dbReference>
<comment type="subcellular location">
    <subcellularLocation>
        <location evidence="1">Cell outer membrane</location>
    </subcellularLocation>
</comment>
<evidence type="ECO:0000313" key="9">
    <source>
        <dbReference type="Proteomes" id="UP000185728"/>
    </source>
</evidence>
<evidence type="ECO:0000259" key="7">
    <source>
        <dbReference type="Pfam" id="PF14322"/>
    </source>
</evidence>
<sequence length="603" mass="69290">MKMNNSDKKNDKIRVMKTTITKRLFAIIVPILAFVGCSDDFLEQTNPNQISTETFWKDNKDLEQGLIGTYKGFANANNINLVGELARTDLAWASGYQRPNNTNEYYLQIFNDASSVPNNKWSANYTTIFRANQVIEAAAKISETYTTEKEKEEGLIILAQARFIRGYIYFNLYNTFNKGAVPIFDFVPVKESEFYQPISSAEEVKKFYMEDLKFASENLPVSWEDKEKGRVTAGAAVAVMGQSYLYEGDYETASTYFKSVIDDYGYSLTPNIGSNFTTMDEFNEESILEVGYSLDFKNELGPYDGRDVANPSYVRQFTGGDGKWFGAVLANWLILKYRNEPLDFSDPRNKIIDEEGNERYRKFSLRTSWSVALVDDEDMGYYLREKTGQASNFNVKMTAFWRKHTNWDITRSEEELSPGKVRSGVNERLIRLAEIYLQYAECQIKLGNIDEALVYINRVRRRSGVQLLGLNGTGEFPANDHDNKSYDAQSLMEHLMYTELPLELSAEGDGNRNIDLRRWGVKADRFKELAQRRYSADHYKLLDEDGKEVTRWGSIVKELPVGDPDIDENWNEFQEAANNYNDDLHAYWPLPNSEIISNPQLND</sequence>
<keyword evidence="4" id="KW-0472">Membrane</keyword>
<keyword evidence="5" id="KW-0998">Cell outer membrane</keyword>
<dbReference type="SUPFAM" id="SSF48452">
    <property type="entry name" value="TPR-like"/>
    <property type="match status" value="1"/>
</dbReference>
<protein>
    <submittedName>
        <fullName evidence="8">Starch-binding associating with outer membrane</fullName>
    </submittedName>
</protein>
<reference evidence="8 9" key="1">
    <citation type="submission" date="2017-01" db="EMBL/GenBank/DDBJ databases">
        <authorList>
            <person name="Varghese N."/>
            <person name="Submissions S."/>
        </authorList>
    </citation>
    <scope>NUCLEOTIDE SEQUENCE [LARGE SCALE GENOMIC DNA]</scope>
    <source>
        <strain evidence="8 9">DSM 2061</strain>
    </source>
</reference>
<dbReference type="Gene3D" id="1.25.40.390">
    <property type="match status" value="1"/>
</dbReference>
<dbReference type="InterPro" id="IPR033985">
    <property type="entry name" value="SusD-like_N"/>
</dbReference>
<evidence type="ECO:0000313" key="8">
    <source>
        <dbReference type="EMBL" id="SIS48625.1"/>
    </source>
</evidence>
<evidence type="ECO:0000256" key="4">
    <source>
        <dbReference type="ARBA" id="ARBA00023136"/>
    </source>
</evidence>
<dbReference type="Pfam" id="PF14322">
    <property type="entry name" value="SusD-like_3"/>
    <property type="match status" value="1"/>
</dbReference>